<evidence type="ECO:0000259" key="8">
    <source>
        <dbReference type="PROSITE" id="PS50219"/>
    </source>
</evidence>
<dbReference type="GO" id="GO:0034058">
    <property type="term" value="P:endosomal vesicle fusion"/>
    <property type="evidence" value="ECO:0007669"/>
    <property type="project" value="TreeGrafter"/>
</dbReference>
<proteinExistence type="inferred from homology"/>
<evidence type="ECO:0000256" key="3">
    <source>
        <dbReference type="ARBA" id="ARBA00023136"/>
    </source>
</evidence>
<evidence type="ECO:0000256" key="5">
    <source>
        <dbReference type="ARBA" id="ARBA00038201"/>
    </source>
</evidence>
<gene>
    <name evidence="9" type="ORF">QLX08_001119</name>
</gene>
<dbReference type="GO" id="GO:0005764">
    <property type="term" value="C:lysosome"/>
    <property type="evidence" value="ECO:0007669"/>
    <property type="project" value="UniProtKB-SubCell"/>
</dbReference>
<dbReference type="GO" id="GO:0006914">
    <property type="term" value="P:autophagy"/>
    <property type="evidence" value="ECO:0007669"/>
    <property type="project" value="TreeGrafter"/>
</dbReference>
<dbReference type="Pfam" id="PF00780">
    <property type="entry name" value="CNH"/>
    <property type="match status" value="1"/>
</dbReference>
<reference evidence="9 10" key="1">
    <citation type="submission" date="2024-05" db="EMBL/GenBank/DDBJ databases">
        <title>The nuclear and mitochondrial genome assemblies of Tetragonisca angustula (Apidae: Meliponini), a tiny yet remarkable pollinator in the Neotropics.</title>
        <authorList>
            <person name="Ferrari R."/>
            <person name="Ricardo P.C."/>
            <person name="Dias F.C."/>
            <person name="Araujo N.S."/>
            <person name="Soares D.O."/>
            <person name="Zhou Q.-S."/>
            <person name="Zhu C.-D."/>
            <person name="Coutinho L."/>
            <person name="Airas M.C."/>
            <person name="Batista T.M."/>
        </authorList>
    </citation>
    <scope>NUCLEOTIDE SEQUENCE [LARGE SCALE GENOMIC DNA]</scope>
    <source>
        <strain evidence="9">ASF017062</strain>
        <tissue evidence="9">Abdomen</tissue>
    </source>
</reference>
<dbReference type="InterPro" id="IPR000547">
    <property type="entry name" value="Clathrin_H-chain/VPS_repeat"/>
</dbReference>
<dbReference type="InterPro" id="IPR019453">
    <property type="entry name" value="VPS39/TGFA1_Znf"/>
</dbReference>
<feature type="transmembrane region" description="Helical" evidence="7">
    <location>
        <begin position="917"/>
        <end position="935"/>
    </location>
</feature>
<keyword evidence="3 7" id="KW-0472">Membrane</keyword>
<comment type="similarity">
    <text evidence="5">Belongs to the VAM6/VPS39 family.</text>
</comment>
<dbReference type="PROSITE" id="PS50219">
    <property type="entry name" value="CNH"/>
    <property type="match status" value="1"/>
</dbReference>
<dbReference type="InterPro" id="IPR019452">
    <property type="entry name" value="VPS39/TGF_beta_rcpt-assoc_1"/>
</dbReference>
<evidence type="ECO:0000256" key="4">
    <source>
        <dbReference type="ARBA" id="ARBA00023228"/>
    </source>
</evidence>
<keyword evidence="4" id="KW-0458">Lysosome</keyword>
<dbReference type="GO" id="GO:0012505">
    <property type="term" value="C:endomembrane system"/>
    <property type="evidence" value="ECO:0007669"/>
    <property type="project" value="UniProtKB-SubCell"/>
</dbReference>
<name>A0AAW1AGT9_9HYME</name>
<keyword evidence="10" id="KW-1185">Reference proteome</keyword>
<keyword evidence="7" id="KW-0812">Transmembrane</keyword>
<dbReference type="PANTHER" id="PTHR12894:SF49">
    <property type="entry name" value="VAM6_VPS39-LIKE PROTEIN"/>
    <property type="match status" value="1"/>
</dbReference>
<accession>A0AAW1AGT9</accession>
<comment type="caution">
    <text evidence="9">The sequence shown here is derived from an EMBL/GenBank/DDBJ whole genome shotgun (WGS) entry which is preliminary data.</text>
</comment>
<dbReference type="Pfam" id="PF10367">
    <property type="entry name" value="zf-Vps39_C"/>
    <property type="match status" value="1"/>
</dbReference>
<dbReference type="InterPro" id="IPR036322">
    <property type="entry name" value="WD40_repeat_dom_sf"/>
</dbReference>
<evidence type="ECO:0000313" key="9">
    <source>
        <dbReference type="EMBL" id="KAK9309167.1"/>
    </source>
</evidence>
<dbReference type="EMBL" id="JAWNGG020000014">
    <property type="protein sequence ID" value="KAK9309167.1"/>
    <property type="molecule type" value="Genomic_DNA"/>
</dbReference>
<dbReference type="SUPFAM" id="SSF50978">
    <property type="entry name" value="WD40 repeat-like"/>
    <property type="match status" value="1"/>
</dbReference>
<evidence type="ECO:0000256" key="1">
    <source>
        <dbReference type="ARBA" id="ARBA00004184"/>
    </source>
</evidence>
<feature type="domain" description="CNH" evidence="8">
    <location>
        <begin position="14"/>
        <end position="288"/>
    </location>
</feature>
<organism evidence="9 10">
    <name type="scientific">Tetragonisca angustula</name>
    <dbReference type="NCBI Taxonomy" id="166442"/>
    <lineage>
        <taxon>Eukaryota</taxon>
        <taxon>Metazoa</taxon>
        <taxon>Ecdysozoa</taxon>
        <taxon>Arthropoda</taxon>
        <taxon>Hexapoda</taxon>
        <taxon>Insecta</taxon>
        <taxon>Pterygota</taxon>
        <taxon>Neoptera</taxon>
        <taxon>Endopterygota</taxon>
        <taxon>Hymenoptera</taxon>
        <taxon>Apocrita</taxon>
        <taxon>Aculeata</taxon>
        <taxon>Apoidea</taxon>
        <taxon>Anthophila</taxon>
        <taxon>Apidae</taxon>
        <taxon>Tetragonisca</taxon>
    </lineage>
</organism>
<keyword evidence="7" id="KW-1133">Transmembrane helix</keyword>
<dbReference type="InterPro" id="IPR032914">
    <property type="entry name" value="Vam6/VPS39/TRAP1"/>
</dbReference>
<dbReference type="Proteomes" id="UP001432146">
    <property type="component" value="Unassembled WGS sequence"/>
</dbReference>
<dbReference type="Pfam" id="PF10366">
    <property type="entry name" value="Vps39_1"/>
    <property type="match status" value="1"/>
</dbReference>
<protein>
    <recommendedName>
        <fullName evidence="8">CNH domain-containing protein</fullName>
    </recommendedName>
</protein>
<evidence type="ECO:0000256" key="2">
    <source>
        <dbReference type="ARBA" id="ARBA00004371"/>
    </source>
</evidence>
<dbReference type="InterPro" id="IPR001180">
    <property type="entry name" value="CNH_dom"/>
</dbReference>
<evidence type="ECO:0000313" key="10">
    <source>
        <dbReference type="Proteomes" id="UP001432146"/>
    </source>
</evidence>
<dbReference type="PROSITE" id="PS50236">
    <property type="entry name" value="CHCR"/>
    <property type="match status" value="1"/>
</dbReference>
<evidence type="ECO:0000256" key="6">
    <source>
        <dbReference type="PROSITE-ProRule" id="PRU01006"/>
    </source>
</evidence>
<dbReference type="GO" id="GO:0006886">
    <property type="term" value="P:intracellular protein transport"/>
    <property type="evidence" value="ECO:0007669"/>
    <property type="project" value="UniProtKB-UniRule"/>
</dbReference>
<evidence type="ECO:0000256" key="7">
    <source>
        <dbReference type="SAM" id="Phobius"/>
    </source>
</evidence>
<dbReference type="PANTHER" id="PTHR12894">
    <property type="entry name" value="CNH DOMAIN CONTAINING"/>
    <property type="match status" value="1"/>
</dbReference>
<dbReference type="GO" id="GO:0016020">
    <property type="term" value="C:membrane"/>
    <property type="evidence" value="ECO:0007669"/>
    <property type="project" value="TreeGrafter"/>
</dbReference>
<dbReference type="AlphaFoldDB" id="A0AAW1AGT9"/>
<feature type="repeat" description="CHCR" evidence="6">
    <location>
        <begin position="571"/>
        <end position="745"/>
    </location>
</feature>
<comment type="subcellular location">
    <subcellularLocation>
        <location evidence="1">Endomembrane system</location>
        <topology evidence="1">Peripheral membrane protein</topology>
    </subcellularLocation>
    <subcellularLocation>
        <location evidence="2">Lysosome</location>
    </subcellularLocation>
</comment>
<sequence>MHDAYEETSILNISVQIESMAAYDDNLLIGTREGHLLMYNVPSVSDDNHKLELLRHSKNFNKKRITQIDVVSEYNLLIILTDNIVCIHDLNSPNFQQLYQLQKTRGATLFALDIKNETVNGEKETVVHLCVAVKRKLQLYSSKGKKFEAFNGTELTVPDIPRELSWCGETLILGFRGLSYTILDLNGKTKELFPTGKSPEPSVTKLSDNSFVLGKDSQSFVMDTRGELIQHNPIKWTDTPSAIAWDDPYLLGIVHDRLEVYTIEGCLHIQTIKDLNKARLIYRCKQGKVFVASISHVWCVRAVDVTHQIRTLLEQTQFQLAIKLTSLSDISEEEKQKQIYKIQTLYAHHLFRSKRFQEAMDQFLKIGTDPYEVIMLFPDLVTPSSNNPEVNDPTLPKLQDRDLEKGLRALIIFLTEVRHKLMRDAKPKDKENSEEKSLVDGKKNMTAVATEQLLKIIDTTLLKCYLQTTDALVAPLLRLNHCHLAEAEKTLLMHQKYPELIILYQTKGQHRKALELLEKHAKENDSSLKGTARTIQYLQQLGKDHMDLILKFAGWVLNEDPEQGLRIFMEDMQQVEQLPRPKVLDYLLRCHKDLVITYLEHVVHVWEDTNPLFHNVLIHQYKEKCLACMSENATPAEKQIAQHIRQKLQQFLEKSTHYTPETILVHFPFDNLFEERAIILGRLGRHQQAISIYISLLNDIPKATEYCYNVYTRYQNQENVDKQKQSDGADEVYVMLIQQLLKPDNEGVLMTGCSPEIQRTAQPDLEMALELLEKHASKINPLKALEVLPDTVPIGRIKHFLEVSLQEKLNARRRIQVLRGLLYAEHLQVQEQRMHYESQSVLMTEFNICPVCKKRFGNQSAFARYPNGDIVHYSCQDRIHNLTRVFHWWMRTGTSYAGVGRRRMRSVSCAPVECVDGFVWIVIGGFWCTLAGFYASTGIKRCCRVSSQEGAPFRRVR</sequence>